<evidence type="ECO:0000313" key="1">
    <source>
        <dbReference type="EMBL" id="QBO35726.1"/>
    </source>
</evidence>
<dbReference type="Pfam" id="PF14568">
    <property type="entry name" value="SUKH_6"/>
    <property type="match status" value="1"/>
</dbReference>
<dbReference type="EMBL" id="CP037940">
    <property type="protein sequence ID" value="QBO35726.1"/>
    <property type="molecule type" value="Genomic_DNA"/>
</dbReference>
<keyword evidence="2" id="KW-1185">Reference proteome</keyword>
<protein>
    <submittedName>
        <fullName evidence="1">SMI1/KNR4 family protein</fullName>
    </submittedName>
</protein>
<dbReference type="Gene3D" id="3.40.1580.10">
    <property type="entry name" value="SMI1/KNR4-like"/>
    <property type="match status" value="1"/>
</dbReference>
<evidence type="ECO:0000313" key="2">
    <source>
        <dbReference type="Proteomes" id="UP000292886"/>
    </source>
</evidence>
<dbReference type="InterPro" id="IPR037883">
    <property type="entry name" value="Knr4/Smi1-like_sf"/>
</dbReference>
<accession>A0A4P6YSU0</accession>
<dbReference type="OrthoDB" id="2223083at2"/>
<dbReference type="KEGG" id="wei:EQG49_04235"/>
<reference evidence="2" key="1">
    <citation type="submission" date="2019-03" db="EMBL/GenBank/DDBJ databases">
        <title>Weissella sp. 26KH-42 Genome sequencing.</title>
        <authorList>
            <person name="Heo J."/>
            <person name="Kim S.-J."/>
            <person name="Kim J.-S."/>
            <person name="Hong S.-B."/>
            <person name="Kwon S.-W."/>
        </authorList>
    </citation>
    <scope>NUCLEOTIDE SEQUENCE [LARGE SCALE GENOMIC DNA]</scope>
    <source>
        <strain evidence="2">26KH-42</strain>
    </source>
</reference>
<organism evidence="1 2">
    <name type="scientific">Periweissella cryptocerci</name>
    <dbReference type="NCBI Taxonomy" id="2506420"/>
    <lineage>
        <taxon>Bacteria</taxon>
        <taxon>Bacillati</taxon>
        <taxon>Bacillota</taxon>
        <taxon>Bacilli</taxon>
        <taxon>Lactobacillales</taxon>
        <taxon>Lactobacillaceae</taxon>
        <taxon>Periweissella</taxon>
    </lineage>
</organism>
<dbReference type="RefSeq" id="WP_133362805.1">
    <property type="nucleotide sequence ID" value="NZ_CP037940.1"/>
</dbReference>
<name>A0A4P6YSU0_9LACO</name>
<gene>
    <name evidence="1" type="ORF">EQG49_04235</name>
</gene>
<dbReference type="AlphaFoldDB" id="A0A4P6YSU0"/>
<sequence length="235" mass="26828">MINAVELPKSLWLSSDKIQFDWLNQHVGGKIVGTTWHHTAIPGVMERVPFGIHNVTAVGDQLDFGLTVRDKKCEGKMIMKIDESTIALPVPNDEQFSREERIWRLELPVEYKQFLSLYNGGVPITGEFTVNNHKYLIERFLGIIKPIREHELGMYDIDVILTQLDDRLYTDESILGVELLPIATLFAGDFVVLNFKNGSKMPNVEIWLHEESMELEAKTIPAFKSFAELLDNLSE</sequence>
<dbReference type="SUPFAM" id="SSF160631">
    <property type="entry name" value="SMI1/KNR4-like"/>
    <property type="match status" value="1"/>
</dbReference>
<proteinExistence type="predicted"/>
<dbReference type="Proteomes" id="UP000292886">
    <property type="component" value="Chromosome"/>
</dbReference>